<dbReference type="InterPro" id="IPR048289">
    <property type="entry name" value="RRM2_NsCP33-like"/>
</dbReference>
<feature type="compositionally biased region" description="Acidic residues" evidence="10">
    <location>
        <begin position="382"/>
        <end position="391"/>
    </location>
</feature>
<evidence type="ECO:0000256" key="10">
    <source>
        <dbReference type="SAM" id="MobiDB-lite"/>
    </source>
</evidence>
<evidence type="ECO:0000256" key="3">
    <source>
        <dbReference type="ARBA" id="ARBA00022640"/>
    </source>
</evidence>
<feature type="region of interest" description="Disordered" evidence="10">
    <location>
        <begin position="368"/>
        <end position="405"/>
    </location>
</feature>
<dbReference type="PANTHER" id="PTHR43036">
    <property type="entry name" value="OSJNBB0011N17.9 PROTEIN"/>
    <property type="match status" value="1"/>
</dbReference>
<dbReference type="SMART" id="SM00360">
    <property type="entry name" value="RRM"/>
    <property type="match status" value="2"/>
</dbReference>
<dbReference type="CDD" id="cd02440">
    <property type="entry name" value="AdoMet_MTases"/>
    <property type="match status" value="1"/>
</dbReference>
<dbReference type="Pfam" id="PF08241">
    <property type="entry name" value="Methyltransf_11"/>
    <property type="match status" value="1"/>
</dbReference>
<feature type="domain" description="RRM" evidence="11">
    <location>
        <begin position="423"/>
        <end position="501"/>
    </location>
</feature>
<dbReference type="EMBL" id="AP019299">
    <property type="protein sequence ID" value="BBH00473.1"/>
    <property type="molecule type" value="Genomic_DNA"/>
</dbReference>
<keyword evidence="2" id="KW-0150">Chloroplast</keyword>
<evidence type="ECO:0000256" key="1">
    <source>
        <dbReference type="ARBA" id="ARBA00004229"/>
    </source>
</evidence>
<dbReference type="PANTHER" id="PTHR43036:SF2">
    <property type="entry name" value="OS04G0481300 PROTEIN"/>
    <property type="match status" value="1"/>
</dbReference>
<protein>
    <submittedName>
        <fullName evidence="12">31-kDa RNA binding protein</fullName>
    </submittedName>
</protein>
<dbReference type="SUPFAM" id="SSF53335">
    <property type="entry name" value="S-adenosyl-L-methionine-dependent methyltransferases"/>
    <property type="match status" value="1"/>
</dbReference>
<organism evidence="12">
    <name type="scientific">Prunus dulcis</name>
    <name type="common">Almond</name>
    <name type="synonym">Amygdalus dulcis</name>
    <dbReference type="NCBI Taxonomy" id="3755"/>
    <lineage>
        <taxon>Eukaryota</taxon>
        <taxon>Viridiplantae</taxon>
        <taxon>Streptophyta</taxon>
        <taxon>Embryophyta</taxon>
        <taxon>Tracheophyta</taxon>
        <taxon>Spermatophyta</taxon>
        <taxon>Magnoliopsida</taxon>
        <taxon>eudicotyledons</taxon>
        <taxon>Gunneridae</taxon>
        <taxon>Pentapetalae</taxon>
        <taxon>rosids</taxon>
        <taxon>fabids</taxon>
        <taxon>Rosales</taxon>
        <taxon>Rosaceae</taxon>
        <taxon>Amygdaloideae</taxon>
        <taxon>Amygdaleae</taxon>
        <taxon>Prunus</taxon>
    </lineage>
</organism>
<dbReference type="CDD" id="cd21609">
    <property type="entry name" value="RRM1_PSRP2_like"/>
    <property type="match status" value="1"/>
</dbReference>
<dbReference type="GO" id="GO:0003729">
    <property type="term" value="F:mRNA binding"/>
    <property type="evidence" value="ECO:0007669"/>
    <property type="project" value="UniProtKB-ARBA"/>
</dbReference>
<feature type="region of interest" description="Disordered" evidence="10">
    <location>
        <begin position="1"/>
        <end position="34"/>
    </location>
</feature>
<evidence type="ECO:0000256" key="6">
    <source>
        <dbReference type="ARBA" id="ARBA00022884"/>
    </source>
</evidence>
<dbReference type="GO" id="GO:0006397">
    <property type="term" value="P:mRNA processing"/>
    <property type="evidence" value="ECO:0007669"/>
    <property type="project" value="UniProtKB-KW"/>
</dbReference>
<dbReference type="GO" id="GO:0008757">
    <property type="term" value="F:S-adenosylmethionine-dependent methyltransferase activity"/>
    <property type="evidence" value="ECO:0007669"/>
    <property type="project" value="InterPro"/>
</dbReference>
<evidence type="ECO:0000256" key="8">
    <source>
        <dbReference type="ARBA" id="ARBA00023274"/>
    </source>
</evidence>
<evidence type="ECO:0000256" key="5">
    <source>
        <dbReference type="ARBA" id="ARBA00022737"/>
    </source>
</evidence>
<dbReference type="GO" id="GO:0045087">
    <property type="term" value="P:innate immune response"/>
    <property type="evidence" value="ECO:0007669"/>
    <property type="project" value="UniProtKB-ARBA"/>
</dbReference>
<accession>A0A4Y1R8I0</accession>
<dbReference type="SUPFAM" id="SSF54928">
    <property type="entry name" value="RNA-binding domain, RBD"/>
    <property type="match status" value="2"/>
</dbReference>
<proteinExistence type="predicted"/>
<dbReference type="Gene3D" id="3.40.50.150">
    <property type="entry name" value="Vaccinia Virus protein VP39"/>
    <property type="match status" value="1"/>
</dbReference>
<dbReference type="InterPro" id="IPR029063">
    <property type="entry name" value="SAM-dependent_MTases_sf"/>
</dbReference>
<dbReference type="PROSITE" id="PS50102">
    <property type="entry name" value="RRM"/>
    <property type="match status" value="2"/>
</dbReference>
<keyword evidence="5" id="KW-0677">Repeat</keyword>
<sequence>MSAMATNNSSKSQAMASISHKFTSNPQTSLSPQFKTKALPLPSSRILCTSSENNETKQSLSSAGKIKRLVLPQEGRTKLNTYPDRDFYAYPRFVTHVDDGFISTLTNLYRQKLRPNSEILDLMSSWVSHLPEEVEYKKVVGHGLNAQELAKNPKLDYFFVKDLNQDQKLELESSSFDAVLCTVSVQYLQQPEKVFAEVFRVLRPGGVFIVSFSNRLFYEKAIGAWRDGSAYSRTQLVVQYFQSVEGFTQAEIIKKLPDPNGGGGGAPQNKSPFSWVMGLLGLLSGSDPFYAVIAYKNFKPPISIAESCLPSVPALFAPKNQYPILSLPSKPTKLSAVSCSFTPSLPSWVSLKHKSLPLHVAQTSDWAQEEEVKEEGSGIESEGVEETEEGVEASALSDGEESSGDGVLAVGEEEYYPEPPEEAKLYVGNLPYDVDSEKLAHIFNEAGVVEIAEVIYNRETDQSRGFGFVTMSTVEEAEKAVQSFHRYDIGGRLLTVNKAAPRGSRPERPPRVNEPSFRIYVGNLPWQVDDSRLEQVFSEHGKVVSARVVYDRETGRSRGFGFVTFSSETEVDDAIAALDGQSLDGRSIRVNVAEERPRRGSFSI</sequence>
<name>A0A4Y1R8I0_PRUDU</name>
<keyword evidence="3" id="KW-0934">Plastid</keyword>
<dbReference type="FunFam" id="3.30.70.330:FF:000268">
    <property type="entry name" value="31 kDa ribonucleoprotein, chloroplastic"/>
    <property type="match status" value="1"/>
</dbReference>
<comment type="subcellular location">
    <subcellularLocation>
        <location evidence="1">Plastid</location>
        <location evidence="1">Chloroplast</location>
    </subcellularLocation>
</comment>
<dbReference type="Gene3D" id="3.30.70.330">
    <property type="match status" value="2"/>
</dbReference>
<dbReference type="CDD" id="cd21608">
    <property type="entry name" value="RRM2_NsCP33_like"/>
    <property type="match status" value="1"/>
</dbReference>
<dbReference type="GO" id="GO:1990904">
    <property type="term" value="C:ribonucleoprotein complex"/>
    <property type="evidence" value="ECO:0007669"/>
    <property type="project" value="UniProtKB-KW"/>
</dbReference>
<keyword evidence="6 9" id="KW-0694">RNA-binding</keyword>
<dbReference type="GO" id="GO:0009507">
    <property type="term" value="C:chloroplast"/>
    <property type="evidence" value="ECO:0007669"/>
    <property type="project" value="UniProtKB-SubCell"/>
</dbReference>
<dbReference type="GO" id="GO:0008266">
    <property type="term" value="F:poly(U) RNA binding"/>
    <property type="evidence" value="ECO:0007669"/>
    <property type="project" value="UniProtKB-ARBA"/>
</dbReference>
<evidence type="ECO:0000256" key="7">
    <source>
        <dbReference type="ARBA" id="ARBA00023004"/>
    </source>
</evidence>
<dbReference type="InterPro" id="IPR035979">
    <property type="entry name" value="RBD_domain_sf"/>
</dbReference>
<evidence type="ECO:0000256" key="2">
    <source>
        <dbReference type="ARBA" id="ARBA00022528"/>
    </source>
</evidence>
<dbReference type="AlphaFoldDB" id="A0A4Y1R8I0"/>
<gene>
    <name evidence="12" type="ORF">Prudu_010462</name>
</gene>
<dbReference type="Pfam" id="PF00076">
    <property type="entry name" value="RRM_1"/>
    <property type="match status" value="2"/>
</dbReference>
<evidence type="ECO:0000313" key="12">
    <source>
        <dbReference type="EMBL" id="BBH00473.1"/>
    </source>
</evidence>
<keyword evidence="7" id="KW-0408">Iron</keyword>
<evidence type="ECO:0000256" key="9">
    <source>
        <dbReference type="PROSITE-ProRule" id="PRU00176"/>
    </source>
</evidence>
<dbReference type="GO" id="GO:0009451">
    <property type="term" value="P:RNA modification"/>
    <property type="evidence" value="ECO:0007669"/>
    <property type="project" value="UniProtKB-ARBA"/>
</dbReference>
<keyword evidence="8" id="KW-0687">Ribonucleoprotein</keyword>
<evidence type="ECO:0000256" key="4">
    <source>
        <dbReference type="ARBA" id="ARBA00022664"/>
    </source>
</evidence>
<keyword evidence="4" id="KW-0507">mRNA processing</keyword>
<dbReference type="InterPro" id="IPR013216">
    <property type="entry name" value="Methyltransf_11"/>
</dbReference>
<feature type="domain" description="RRM" evidence="11">
    <location>
        <begin position="517"/>
        <end position="595"/>
    </location>
</feature>
<evidence type="ECO:0000259" key="11">
    <source>
        <dbReference type="PROSITE" id="PS50102"/>
    </source>
</evidence>
<dbReference type="InterPro" id="IPR012677">
    <property type="entry name" value="Nucleotide-bd_a/b_plait_sf"/>
</dbReference>
<dbReference type="InterPro" id="IPR000504">
    <property type="entry name" value="RRM_dom"/>
</dbReference>
<reference evidence="12" key="1">
    <citation type="journal article" date="2019" name="Science">
        <title>Mutation of a bHLH transcription factor allowed almond domestication.</title>
        <authorList>
            <person name="Sanchez-Perez R."/>
            <person name="Pavan S."/>
            <person name="Mazzeo R."/>
            <person name="Moldovan C."/>
            <person name="Aiese Cigliano R."/>
            <person name="Del Cueto J."/>
            <person name="Ricciardi F."/>
            <person name="Lotti C."/>
            <person name="Ricciardi L."/>
            <person name="Dicenta F."/>
            <person name="Lopez-Marques R.L."/>
            <person name="Lindberg Moller B."/>
        </authorList>
    </citation>
    <scope>NUCLEOTIDE SEQUENCE</scope>
</reference>